<dbReference type="EMBL" id="QGMI01000569">
    <property type="protein sequence ID" value="TVY38813.1"/>
    <property type="molecule type" value="Genomic_DNA"/>
</dbReference>
<comment type="caution">
    <text evidence="3">The sequence shown here is derived from an EMBL/GenBank/DDBJ whole genome shotgun (WGS) entry which is preliminary data.</text>
</comment>
<evidence type="ECO:0000313" key="3">
    <source>
        <dbReference type="EMBL" id="TVY38813.1"/>
    </source>
</evidence>
<feature type="region of interest" description="Disordered" evidence="1">
    <location>
        <begin position="1"/>
        <end position="40"/>
    </location>
</feature>
<dbReference type="InterPro" id="IPR037508">
    <property type="entry name" value="Msb1/Mug8"/>
</dbReference>
<feature type="domain" description="Meiotically up-regulated protein Msb1/Mug8" evidence="2">
    <location>
        <begin position="46"/>
        <end position="115"/>
    </location>
</feature>
<name>A0A8H8RNG8_9HELO</name>
<sequence>MAGFFSRLKGKDGPSKVNKKKGAQQENIAAAPPKPRWDDAWTRTTVEPDEVQELLRGCTLELKSRGLDTPFLLLPFRPTSDPSAARNFIRHFFSDRGVPVGEGLAHELRLTEPMVNSMDRSNHSRG</sequence>
<organism evidence="3 4">
    <name type="scientific">Lachnellula occidentalis</name>
    <dbReference type="NCBI Taxonomy" id="215460"/>
    <lineage>
        <taxon>Eukaryota</taxon>
        <taxon>Fungi</taxon>
        <taxon>Dikarya</taxon>
        <taxon>Ascomycota</taxon>
        <taxon>Pezizomycotina</taxon>
        <taxon>Leotiomycetes</taxon>
        <taxon>Helotiales</taxon>
        <taxon>Lachnaceae</taxon>
        <taxon>Lachnellula</taxon>
    </lineage>
</organism>
<dbReference type="OrthoDB" id="3362494at2759"/>
<protein>
    <recommendedName>
        <fullName evidence="2">Meiotically up-regulated protein Msb1/Mug8 domain-containing protein</fullName>
    </recommendedName>
</protein>
<accession>A0A8H8RNG8</accession>
<gene>
    <name evidence="3" type="ORF">LOCC1_G005779</name>
</gene>
<dbReference type="AlphaFoldDB" id="A0A8H8RNG8"/>
<evidence type="ECO:0000259" key="2">
    <source>
        <dbReference type="Pfam" id="PF08101"/>
    </source>
</evidence>
<evidence type="ECO:0000256" key="1">
    <source>
        <dbReference type="SAM" id="MobiDB-lite"/>
    </source>
</evidence>
<dbReference type="InterPro" id="IPR012965">
    <property type="entry name" value="Msb1/Mug8_dom"/>
</dbReference>
<dbReference type="Pfam" id="PF08101">
    <property type="entry name" value="Msb1-Mug8_dom"/>
    <property type="match status" value="1"/>
</dbReference>
<proteinExistence type="predicted"/>
<dbReference type="Proteomes" id="UP000443090">
    <property type="component" value="Unassembled WGS sequence"/>
</dbReference>
<dbReference type="PANTHER" id="PTHR28093:SF1">
    <property type="entry name" value="MORPHOGENESIS-RELATED PROTEIN MSB1"/>
    <property type="match status" value="1"/>
</dbReference>
<reference evidence="3 4" key="1">
    <citation type="submission" date="2018-05" db="EMBL/GenBank/DDBJ databases">
        <title>Genome sequencing and assembly of the regulated plant pathogen Lachnellula willkommii and related sister species for the development of diagnostic species identification markers.</title>
        <authorList>
            <person name="Giroux E."/>
            <person name="Bilodeau G."/>
        </authorList>
    </citation>
    <scope>NUCLEOTIDE SEQUENCE [LARGE SCALE GENOMIC DNA]</scope>
    <source>
        <strain evidence="3 4">CBS 160.35</strain>
    </source>
</reference>
<keyword evidence="4" id="KW-1185">Reference proteome</keyword>
<dbReference type="PANTHER" id="PTHR28093">
    <property type="entry name" value="MORPHOGENESIS-RELATED PROTEIN MSB1"/>
    <property type="match status" value="1"/>
</dbReference>
<evidence type="ECO:0000313" key="4">
    <source>
        <dbReference type="Proteomes" id="UP000443090"/>
    </source>
</evidence>